<feature type="transmembrane region" description="Helical" evidence="1">
    <location>
        <begin position="224"/>
        <end position="244"/>
    </location>
</feature>
<gene>
    <name evidence="3" type="ORF">BSZ36_03065</name>
</gene>
<reference evidence="3 4" key="1">
    <citation type="submission" date="2016-11" db="EMBL/GenBank/DDBJ databases">
        <title>Study of marine rhodopsin-containing bacteria.</title>
        <authorList>
            <person name="Yoshizawa S."/>
            <person name="Kumagai Y."/>
            <person name="Kogure K."/>
        </authorList>
    </citation>
    <scope>NUCLEOTIDE SEQUENCE [LARGE SCALE GENOMIC DNA]</scope>
    <source>
        <strain evidence="3 4">SG-29</strain>
    </source>
</reference>
<dbReference type="Proteomes" id="UP000216446">
    <property type="component" value="Unassembled WGS sequence"/>
</dbReference>
<dbReference type="RefSeq" id="WP_094545886.1">
    <property type="nucleotide sequence ID" value="NZ_MQWB01000001.1"/>
</dbReference>
<sequence>MIPRPPTLYLLLVGLLLAAAWTWGALAEPSGWGDTEDYTAQADNLLAGRGWSTDTPEATRDDPRLASRRLPGYGALLAPIRAVSRAPELLALVQSLLALGLAWGLWRVAARLGPDRWRPLALGIALAPAWWIAAQVPLADLPFAALLFVATERVVAFSERQRPRDLALVHVVLAAAFLLKPVLLYFWPVAASLTGWMLWRAQRTASGDAALASGLAAHASGARGYWPVALAWLIPLLALGFAAAHGTQTGHAEVTSLQTQNLWQQNARRAMLRTGDEAEYEATDARLAVIPTYAERQRRTAATAKAAVFERPLAYAAVHMTGVAAFALDPGRYDLALFFELPVGSTGAMDAASRGAAPLARFLGNQPWPLALVLGLLTLWNAAVAVAFLVWCWRGPVSPEVRAWCFLLVAYVAFVTGPVGAARYRLAVVPILLLALPWAWDQFRSRFRHPAA</sequence>
<feature type="transmembrane region" description="Helical" evidence="1">
    <location>
        <begin position="168"/>
        <end position="187"/>
    </location>
</feature>
<keyword evidence="1" id="KW-0472">Membrane</keyword>
<dbReference type="EMBL" id="MQWB01000001">
    <property type="protein sequence ID" value="OZC02050.1"/>
    <property type="molecule type" value="Genomic_DNA"/>
</dbReference>
<feature type="transmembrane region" description="Helical" evidence="1">
    <location>
        <begin position="368"/>
        <end position="391"/>
    </location>
</feature>
<keyword evidence="2" id="KW-0732">Signal</keyword>
<evidence type="ECO:0000313" key="3">
    <source>
        <dbReference type="EMBL" id="OZC02050.1"/>
    </source>
</evidence>
<name>A0A259TWI0_9BACT</name>
<comment type="caution">
    <text evidence="3">The sequence shown here is derived from an EMBL/GenBank/DDBJ whole genome shotgun (WGS) entry which is preliminary data.</text>
</comment>
<feature type="chain" id="PRO_5012808130" description="Glycosyltransferase RgtA/B/C/D-like domain-containing protein" evidence="2">
    <location>
        <begin position="28"/>
        <end position="452"/>
    </location>
</feature>
<keyword evidence="4" id="KW-1185">Reference proteome</keyword>
<dbReference type="InParanoid" id="A0A259TWI0"/>
<protein>
    <recommendedName>
        <fullName evidence="5">Glycosyltransferase RgtA/B/C/D-like domain-containing protein</fullName>
    </recommendedName>
</protein>
<organism evidence="3 4">
    <name type="scientific">Rubricoccus marinus</name>
    <dbReference type="NCBI Taxonomy" id="716817"/>
    <lineage>
        <taxon>Bacteria</taxon>
        <taxon>Pseudomonadati</taxon>
        <taxon>Rhodothermota</taxon>
        <taxon>Rhodothermia</taxon>
        <taxon>Rhodothermales</taxon>
        <taxon>Rubricoccaceae</taxon>
        <taxon>Rubricoccus</taxon>
    </lineage>
</organism>
<keyword evidence="1" id="KW-0812">Transmembrane</keyword>
<proteinExistence type="predicted"/>
<evidence type="ECO:0000256" key="2">
    <source>
        <dbReference type="SAM" id="SignalP"/>
    </source>
</evidence>
<keyword evidence="1" id="KW-1133">Transmembrane helix</keyword>
<feature type="signal peptide" evidence="2">
    <location>
        <begin position="1"/>
        <end position="27"/>
    </location>
</feature>
<feature type="transmembrane region" description="Helical" evidence="1">
    <location>
        <begin position="403"/>
        <end position="421"/>
    </location>
</feature>
<dbReference type="AlphaFoldDB" id="A0A259TWI0"/>
<accession>A0A259TWI0</accession>
<dbReference type="OrthoDB" id="870437at2"/>
<evidence type="ECO:0000313" key="4">
    <source>
        <dbReference type="Proteomes" id="UP000216446"/>
    </source>
</evidence>
<evidence type="ECO:0000256" key="1">
    <source>
        <dbReference type="SAM" id="Phobius"/>
    </source>
</evidence>
<evidence type="ECO:0008006" key="5">
    <source>
        <dbReference type="Google" id="ProtNLM"/>
    </source>
</evidence>
<feature type="transmembrane region" description="Helical" evidence="1">
    <location>
        <begin position="308"/>
        <end position="328"/>
    </location>
</feature>